<sequence length="73" mass="8218">MPTAEDIQRIEGDIAKEFTDVFDQSGSLNCMEGPEMVIELKDGAEPFYVNGARPIPFADRPEVKRLLDEFEAK</sequence>
<evidence type="ECO:0000313" key="2">
    <source>
        <dbReference type="Proteomes" id="UP000000305"/>
    </source>
</evidence>
<dbReference type="KEGG" id="dpx:DAPPUDRAFT_337000"/>
<accession>E9I0T2</accession>
<dbReference type="InParanoid" id="E9I0T2"/>
<organism evidence="1 2">
    <name type="scientific">Daphnia pulex</name>
    <name type="common">Water flea</name>
    <dbReference type="NCBI Taxonomy" id="6669"/>
    <lineage>
        <taxon>Eukaryota</taxon>
        <taxon>Metazoa</taxon>
        <taxon>Ecdysozoa</taxon>
        <taxon>Arthropoda</taxon>
        <taxon>Crustacea</taxon>
        <taxon>Branchiopoda</taxon>
        <taxon>Diplostraca</taxon>
        <taxon>Cladocera</taxon>
        <taxon>Anomopoda</taxon>
        <taxon>Daphniidae</taxon>
        <taxon>Daphnia</taxon>
    </lineage>
</organism>
<dbReference type="Proteomes" id="UP000000305">
    <property type="component" value="Unassembled WGS sequence"/>
</dbReference>
<dbReference type="AlphaFoldDB" id="E9I0T2"/>
<feature type="non-terminal residue" evidence="1">
    <location>
        <position position="73"/>
    </location>
</feature>
<dbReference type="PhylomeDB" id="E9I0T2"/>
<name>E9I0T2_DAPPU</name>
<keyword evidence="2" id="KW-1185">Reference proteome</keyword>
<dbReference type="EMBL" id="GL733622">
    <property type="protein sequence ID" value="EFX62398.1"/>
    <property type="molecule type" value="Genomic_DNA"/>
</dbReference>
<evidence type="ECO:0000313" key="1">
    <source>
        <dbReference type="EMBL" id="EFX62398.1"/>
    </source>
</evidence>
<proteinExistence type="predicted"/>
<protein>
    <submittedName>
        <fullName evidence="1">Uncharacterized protein</fullName>
    </submittedName>
</protein>
<reference evidence="1 2" key="1">
    <citation type="journal article" date="2011" name="Science">
        <title>The ecoresponsive genome of Daphnia pulex.</title>
        <authorList>
            <person name="Colbourne J.K."/>
            <person name="Pfrender M.E."/>
            <person name="Gilbert D."/>
            <person name="Thomas W.K."/>
            <person name="Tucker A."/>
            <person name="Oakley T.H."/>
            <person name="Tokishita S."/>
            <person name="Aerts A."/>
            <person name="Arnold G.J."/>
            <person name="Basu M.K."/>
            <person name="Bauer D.J."/>
            <person name="Caceres C.E."/>
            <person name="Carmel L."/>
            <person name="Casola C."/>
            <person name="Choi J.H."/>
            <person name="Detter J.C."/>
            <person name="Dong Q."/>
            <person name="Dusheyko S."/>
            <person name="Eads B.D."/>
            <person name="Frohlich T."/>
            <person name="Geiler-Samerotte K.A."/>
            <person name="Gerlach D."/>
            <person name="Hatcher P."/>
            <person name="Jogdeo S."/>
            <person name="Krijgsveld J."/>
            <person name="Kriventseva E.V."/>
            <person name="Kultz D."/>
            <person name="Laforsch C."/>
            <person name="Lindquist E."/>
            <person name="Lopez J."/>
            <person name="Manak J.R."/>
            <person name="Muller J."/>
            <person name="Pangilinan J."/>
            <person name="Patwardhan R.P."/>
            <person name="Pitluck S."/>
            <person name="Pritham E.J."/>
            <person name="Rechtsteiner A."/>
            <person name="Rho M."/>
            <person name="Rogozin I.B."/>
            <person name="Sakarya O."/>
            <person name="Salamov A."/>
            <person name="Schaack S."/>
            <person name="Shapiro H."/>
            <person name="Shiga Y."/>
            <person name="Skalitzky C."/>
            <person name="Smith Z."/>
            <person name="Souvorov A."/>
            <person name="Sung W."/>
            <person name="Tang Z."/>
            <person name="Tsuchiya D."/>
            <person name="Tu H."/>
            <person name="Vos H."/>
            <person name="Wang M."/>
            <person name="Wolf Y.I."/>
            <person name="Yamagata H."/>
            <person name="Yamada T."/>
            <person name="Ye Y."/>
            <person name="Shaw J.R."/>
            <person name="Andrews J."/>
            <person name="Crease T.J."/>
            <person name="Tang H."/>
            <person name="Lucas S.M."/>
            <person name="Robertson H.M."/>
            <person name="Bork P."/>
            <person name="Koonin E.V."/>
            <person name="Zdobnov E.M."/>
            <person name="Grigoriev I.V."/>
            <person name="Lynch M."/>
            <person name="Boore J.L."/>
        </authorList>
    </citation>
    <scope>NUCLEOTIDE SEQUENCE [LARGE SCALE GENOMIC DNA]</scope>
</reference>
<gene>
    <name evidence="1" type="ORF">DAPPUDRAFT_337000</name>
</gene>
<dbReference type="HOGENOM" id="CLU_027380_2_0_1"/>
<dbReference type="OrthoDB" id="6388053at2759"/>